<sequence length="498" mass="50716">MKPIAWMIMATCLALTACGGDDVATNGGASLSTPATPGTLSNPSPPTGGGSGGGGSQATAGWSKAAAMDGKAPEFEPSVTIDASGNALVSWMTSGTGNGNAMWGARYVPGSGWSAATRLDTSDGSHPMSGPGTIQPQLVGNASGQAVAFWTEWMPGPNAYALWARPYSPGTGWGVPFEVAPNVTSATYSAGIDKQGNAIVAWPQEINLLNSRIAWTRYSPGGTWSPTALIQMPVQTGPGAITGDTDNVGPMISVLPSGNAVLAWRQTNHTRSALWTGTYDPANGWTNVGQVVSNTSLFTTIVSPAAGMDAKGNITLVWGQLDVTGGKFLTTTMSQRYVSGTGWQTAQAVAPALAETSSFIGTPLLTVNETGMAAVMWPQLGGALQASVADATGNWGPLHQLTAHLDSTAGQYPPLVIDAAGNVTAAWQDVGASSSPAVVAASYRNGAWSASTLSGQDSQSAYWPALAVNAAGAMALVWASTVQNVGTLLQASFYTPGS</sequence>
<evidence type="ECO:0000313" key="4">
    <source>
        <dbReference type="Proteomes" id="UP000068603"/>
    </source>
</evidence>
<dbReference type="RefSeq" id="WP_060149293.1">
    <property type="nucleotide sequence ID" value="NZ_LPGD01000045.1"/>
</dbReference>
<dbReference type="EMBL" id="LPHB01000072">
    <property type="protein sequence ID" value="KWA55123.1"/>
    <property type="molecule type" value="Genomic_DNA"/>
</dbReference>
<proteinExistence type="predicted"/>
<evidence type="ECO:0000313" key="3">
    <source>
        <dbReference type="EMBL" id="KWA55123.1"/>
    </source>
</evidence>
<evidence type="ECO:0000256" key="1">
    <source>
        <dbReference type="SAM" id="MobiDB-lite"/>
    </source>
</evidence>
<name>A0A107B0Y6_9BURK</name>
<dbReference type="Proteomes" id="UP000068603">
    <property type="component" value="Unassembled WGS sequence"/>
</dbReference>
<comment type="caution">
    <text evidence="3">The sequence shown here is derived from an EMBL/GenBank/DDBJ whole genome shotgun (WGS) entry which is preliminary data.</text>
</comment>
<feature type="compositionally biased region" description="Gly residues" evidence="1">
    <location>
        <begin position="47"/>
        <end position="56"/>
    </location>
</feature>
<feature type="region of interest" description="Disordered" evidence="1">
    <location>
        <begin position="29"/>
        <end position="71"/>
    </location>
</feature>
<keyword evidence="2" id="KW-0732">Signal</keyword>
<dbReference type="PROSITE" id="PS51257">
    <property type="entry name" value="PROKAR_LIPOPROTEIN"/>
    <property type="match status" value="1"/>
</dbReference>
<feature type="chain" id="PRO_5007127426" description="Exo-alpha-sialidase" evidence="2">
    <location>
        <begin position="20"/>
        <end position="498"/>
    </location>
</feature>
<evidence type="ECO:0000256" key="2">
    <source>
        <dbReference type="SAM" id="SignalP"/>
    </source>
</evidence>
<gene>
    <name evidence="3" type="ORF">WT44_27425</name>
</gene>
<dbReference type="STRING" id="1503054.WT74_19225"/>
<evidence type="ECO:0008006" key="5">
    <source>
        <dbReference type="Google" id="ProtNLM"/>
    </source>
</evidence>
<organism evidence="3">
    <name type="scientific">Burkholderia stagnalis</name>
    <dbReference type="NCBI Taxonomy" id="1503054"/>
    <lineage>
        <taxon>Bacteria</taxon>
        <taxon>Pseudomonadati</taxon>
        <taxon>Pseudomonadota</taxon>
        <taxon>Betaproteobacteria</taxon>
        <taxon>Burkholderiales</taxon>
        <taxon>Burkholderiaceae</taxon>
        <taxon>Burkholderia</taxon>
        <taxon>Burkholderia cepacia complex</taxon>
    </lineage>
</organism>
<feature type="signal peptide" evidence="2">
    <location>
        <begin position="1"/>
        <end position="19"/>
    </location>
</feature>
<accession>A0A107B0Y6</accession>
<dbReference type="AlphaFoldDB" id="A0A107B0Y6"/>
<protein>
    <recommendedName>
        <fullName evidence="5">Exo-alpha-sialidase</fullName>
    </recommendedName>
</protein>
<reference evidence="3 4" key="1">
    <citation type="submission" date="2015-11" db="EMBL/GenBank/DDBJ databases">
        <title>Expanding the genomic diversity of Burkholderia species for the development of highly accurate diagnostics.</title>
        <authorList>
            <person name="Sahl J."/>
            <person name="Keim P."/>
            <person name="Wagner D."/>
        </authorList>
    </citation>
    <scope>NUCLEOTIDE SEQUENCE [LARGE SCALE GENOMIC DNA]</scope>
    <source>
        <strain evidence="3 4">MSMB1960WGS</strain>
    </source>
</reference>